<evidence type="ECO:0000256" key="1">
    <source>
        <dbReference type="SAM" id="Coils"/>
    </source>
</evidence>
<proteinExistence type="predicted"/>
<feature type="coiled-coil region" evidence="1">
    <location>
        <begin position="73"/>
        <end position="126"/>
    </location>
</feature>
<comment type="caution">
    <text evidence="2">The sequence shown here is derived from an EMBL/GenBank/DDBJ whole genome shotgun (WGS) entry which is preliminary data.</text>
</comment>
<keyword evidence="1" id="KW-0175">Coiled coil</keyword>
<evidence type="ECO:0000313" key="2">
    <source>
        <dbReference type="EMBL" id="CAL8097120.1"/>
    </source>
</evidence>
<keyword evidence="3" id="KW-1185">Reference proteome</keyword>
<accession>A0ABP1QBV7</accession>
<reference evidence="2 3" key="1">
    <citation type="submission" date="2024-08" db="EMBL/GenBank/DDBJ databases">
        <authorList>
            <person name="Cucini C."/>
            <person name="Frati F."/>
        </authorList>
    </citation>
    <scope>NUCLEOTIDE SEQUENCE [LARGE SCALE GENOMIC DNA]</scope>
</reference>
<dbReference type="PANTHER" id="PTHR21974:SF2">
    <property type="entry name" value="RE15880P"/>
    <property type="match status" value="1"/>
</dbReference>
<gene>
    <name evidence="2" type="ORF">ODALV1_LOCUS9553</name>
</gene>
<dbReference type="Proteomes" id="UP001642540">
    <property type="component" value="Unassembled WGS sequence"/>
</dbReference>
<protein>
    <submittedName>
        <fullName evidence="2">Uncharacterized protein</fullName>
    </submittedName>
</protein>
<organism evidence="2 3">
    <name type="scientific">Orchesella dallaii</name>
    <dbReference type="NCBI Taxonomy" id="48710"/>
    <lineage>
        <taxon>Eukaryota</taxon>
        <taxon>Metazoa</taxon>
        <taxon>Ecdysozoa</taxon>
        <taxon>Arthropoda</taxon>
        <taxon>Hexapoda</taxon>
        <taxon>Collembola</taxon>
        <taxon>Entomobryomorpha</taxon>
        <taxon>Entomobryoidea</taxon>
        <taxon>Orchesellidae</taxon>
        <taxon>Orchesellinae</taxon>
        <taxon>Orchesella</taxon>
    </lineage>
</organism>
<sequence length="514" mass="59099">MGCNQSNQPVALSNVMPAFTDKWATKNGNIKPGEIDQPPPEFREELKTPYQDVLDGHLPTMTKPGVVADTKTFNALLQEYKECEERIRAHEKEDPLILYYVKQSRMRSIEETIKRHSETIEVLKNRVDADFQSVTNGSAEPLKRQTIRSALMSAGDSTKLSKPEQDMIAKRNQFEIANTELEMLFQEKAILKSDIQELKAICGRLSNDYKRQEEIAGQLSVSTAGRGEMELLDELANVETRRIKISEVYERWKEARIQVADSCRQFSSALQKWRDINDERVENQYEIAEEVRDELITALQFLANGKFYIQHEFPYCTKQEITILTKALTYIFVDMRTEDRRKHADSCYAAFHNRTVALYAWIDTTIKAVIQPVVTQTRDDLNGVMEEMQELRFQNIKQQFPSVTWQHNGKPETGIKTERSRSTCPGENLTDKLSAELFEQLDLSQLAPLPRTVEIFGKSTEDLVESYKTTLRESIFKEQDVQAFLENSVDGMVQKRRESLAEKDLVEEDTVGLA</sequence>
<dbReference type="EMBL" id="CAXLJM020000028">
    <property type="protein sequence ID" value="CAL8097120.1"/>
    <property type="molecule type" value="Genomic_DNA"/>
</dbReference>
<evidence type="ECO:0000313" key="3">
    <source>
        <dbReference type="Proteomes" id="UP001642540"/>
    </source>
</evidence>
<name>A0ABP1QBV7_9HEXA</name>
<dbReference type="PANTHER" id="PTHR21974">
    <property type="entry name" value="RE15880P"/>
    <property type="match status" value="1"/>
</dbReference>